<sequence>MGNFQKPIVKDNLLIARDLLNGNTNLTTVKINNSFIYQSTIITPITIHKNSVTDTIAGEQATPAGGSAISRNTNGVWIKRISASNGK</sequence>
<name>A0ABU1U441_9BACL</name>
<keyword evidence="2" id="KW-1185">Reference proteome</keyword>
<evidence type="ECO:0000313" key="1">
    <source>
        <dbReference type="EMBL" id="MDR7074243.1"/>
    </source>
</evidence>
<dbReference type="RefSeq" id="WP_310260854.1">
    <property type="nucleotide sequence ID" value="NZ_JAVDWA010000006.1"/>
</dbReference>
<dbReference type="Proteomes" id="UP001258181">
    <property type="component" value="Unassembled WGS sequence"/>
</dbReference>
<accession>A0ABU1U441</accession>
<organism evidence="1 2">
    <name type="scientific">Fictibacillus barbaricus</name>
    <dbReference type="NCBI Taxonomy" id="182136"/>
    <lineage>
        <taxon>Bacteria</taxon>
        <taxon>Bacillati</taxon>
        <taxon>Bacillota</taxon>
        <taxon>Bacilli</taxon>
        <taxon>Bacillales</taxon>
        <taxon>Fictibacillaceae</taxon>
        <taxon>Fictibacillus</taxon>
    </lineage>
</organism>
<reference evidence="1 2" key="1">
    <citation type="submission" date="2023-07" db="EMBL/GenBank/DDBJ databases">
        <title>Sorghum-associated microbial communities from plants grown in Nebraska, USA.</title>
        <authorList>
            <person name="Schachtman D."/>
        </authorList>
    </citation>
    <scope>NUCLEOTIDE SEQUENCE [LARGE SCALE GENOMIC DNA]</scope>
    <source>
        <strain evidence="1 2">BE211</strain>
    </source>
</reference>
<gene>
    <name evidence="1" type="ORF">J2X07_003238</name>
</gene>
<protein>
    <submittedName>
        <fullName evidence="1">Uncharacterized protein</fullName>
    </submittedName>
</protein>
<dbReference type="EMBL" id="JAVDWA010000006">
    <property type="protein sequence ID" value="MDR7074243.1"/>
    <property type="molecule type" value="Genomic_DNA"/>
</dbReference>
<comment type="caution">
    <text evidence="1">The sequence shown here is derived from an EMBL/GenBank/DDBJ whole genome shotgun (WGS) entry which is preliminary data.</text>
</comment>
<proteinExistence type="predicted"/>
<evidence type="ECO:0000313" key="2">
    <source>
        <dbReference type="Proteomes" id="UP001258181"/>
    </source>
</evidence>